<evidence type="ECO:0000256" key="2">
    <source>
        <dbReference type="ARBA" id="ARBA00018700"/>
    </source>
</evidence>
<name>A0A6M2BVN3_9GAMM</name>
<evidence type="ECO:0000256" key="6">
    <source>
        <dbReference type="ARBA" id="ARBA00023163"/>
    </source>
</evidence>
<dbReference type="GO" id="GO:0003677">
    <property type="term" value="F:DNA binding"/>
    <property type="evidence" value="ECO:0007669"/>
    <property type="project" value="UniProtKB-UniRule"/>
</dbReference>
<keyword evidence="4 8" id="KW-0805">Transcription regulation</keyword>
<keyword evidence="6 8" id="KW-0804">Transcription</keyword>
<evidence type="ECO:0000256" key="4">
    <source>
        <dbReference type="ARBA" id="ARBA00023015"/>
    </source>
</evidence>
<keyword evidence="7 8" id="KW-0233">DNA recombination</keyword>
<evidence type="ECO:0000313" key="12">
    <source>
        <dbReference type="EMBL" id="NGY06193.1"/>
    </source>
</evidence>
<comment type="similarity">
    <text evidence="1 8 9">Belongs to the bacterial histone-like protein family.</text>
</comment>
<dbReference type="SMART" id="SM00411">
    <property type="entry name" value="BHL"/>
    <property type="match status" value="1"/>
</dbReference>
<dbReference type="InterPro" id="IPR005685">
    <property type="entry name" value="IHF_beta"/>
</dbReference>
<evidence type="ECO:0000313" key="13">
    <source>
        <dbReference type="Proteomes" id="UP000472676"/>
    </source>
</evidence>
<evidence type="ECO:0000256" key="7">
    <source>
        <dbReference type="ARBA" id="ARBA00023172"/>
    </source>
</evidence>
<evidence type="ECO:0000256" key="5">
    <source>
        <dbReference type="ARBA" id="ARBA00023125"/>
    </source>
</evidence>
<reference evidence="12 13" key="1">
    <citation type="journal article" date="2014" name="Int. J. Syst. Evol. Microbiol.">
        <title>Solimonas terrae sp. nov., isolated from soil.</title>
        <authorList>
            <person name="Kim S.J."/>
            <person name="Moon J.Y."/>
            <person name="Weon H.Y."/>
            <person name="Ahn J.H."/>
            <person name="Chen W.M."/>
            <person name="Kwon S.W."/>
        </authorList>
    </citation>
    <scope>NUCLEOTIDE SEQUENCE [LARGE SCALE GENOMIC DNA]</scope>
    <source>
        <strain evidence="12 13">KIS83-12</strain>
    </source>
</reference>
<dbReference type="GO" id="GO:0005694">
    <property type="term" value="C:chromosome"/>
    <property type="evidence" value="ECO:0007669"/>
    <property type="project" value="InterPro"/>
</dbReference>
<dbReference type="AlphaFoldDB" id="A0A6M2BVN3"/>
<evidence type="ECO:0000256" key="8">
    <source>
        <dbReference type="HAMAP-Rule" id="MF_00381"/>
    </source>
</evidence>
<dbReference type="GO" id="GO:0030527">
    <property type="term" value="F:structural constituent of chromatin"/>
    <property type="evidence" value="ECO:0007669"/>
    <property type="project" value="InterPro"/>
</dbReference>
<comment type="function">
    <text evidence="8 10">This protein is one of the two subunits of integration host factor, a specific DNA-binding protein that functions in genetic recombination as well as in transcriptional and translational control.</text>
</comment>
<gene>
    <name evidence="8" type="primary">ihfB</name>
    <name evidence="8" type="synonym">himD</name>
    <name evidence="12" type="ORF">G7Y85_15580</name>
</gene>
<evidence type="ECO:0000256" key="9">
    <source>
        <dbReference type="RuleBase" id="RU003939"/>
    </source>
</evidence>
<keyword evidence="3 8" id="KW-0810">Translation regulation</keyword>
<feature type="region of interest" description="Disordered" evidence="11">
    <location>
        <begin position="56"/>
        <end position="83"/>
    </location>
</feature>
<accession>A0A6M2BVN3</accession>
<dbReference type="GO" id="GO:0006417">
    <property type="term" value="P:regulation of translation"/>
    <property type="evidence" value="ECO:0007669"/>
    <property type="project" value="UniProtKB-UniRule"/>
</dbReference>
<dbReference type="PRINTS" id="PR01727">
    <property type="entry name" value="DNABINDINGHU"/>
</dbReference>
<sequence length="113" mass="12277">MTKSELIELLAAKQTHLMHKDVELAVKLVLDQISNALARDERVEIRGFGSFALHHRPARVGRNPKTGEPVQIPPKRVPHFKPGKEMRERVNAIAAEEAAAAAQLGMAGAVGVS</sequence>
<dbReference type="RefSeq" id="WP_166259222.1">
    <property type="nucleotide sequence ID" value="NZ_JAAMOW010000008.1"/>
</dbReference>
<dbReference type="GO" id="GO:0006310">
    <property type="term" value="P:DNA recombination"/>
    <property type="evidence" value="ECO:0007669"/>
    <property type="project" value="UniProtKB-UniRule"/>
</dbReference>
<dbReference type="PANTHER" id="PTHR33175:SF5">
    <property type="entry name" value="INTEGRATION HOST FACTOR SUBUNIT BETA"/>
    <property type="match status" value="1"/>
</dbReference>
<dbReference type="Pfam" id="PF00216">
    <property type="entry name" value="Bac_DNA_binding"/>
    <property type="match status" value="1"/>
</dbReference>
<evidence type="ECO:0000256" key="1">
    <source>
        <dbReference type="ARBA" id="ARBA00010529"/>
    </source>
</evidence>
<dbReference type="InterPro" id="IPR010992">
    <property type="entry name" value="IHF-like_DNA-bd_dom_sf"/>
</dbReference>
<dbReference type="GO" id="GO:0005829">
    <property type="term" value="C:cytosol"/>
    <property type="evidence" value="ECO:0007669"/>
    <property type="project" value="TreeGrafter"/>
</dbReference>
<evidence type="ECO:0000256" key="10">
    <source>
        <dbReference type="RuleBase" id="RU003941"/>
    </source>
</evidence>
<organism evidence="12 13">
    <name type="scientific">Solimonas terrae</name>
    <dbReference type="NCBI Taxonomy" id="1396819"/>
    <lineage>
        <taxon>Bacteria</taxon>
        <taxon>Pseudomonadati</taxon>
        <taxon>Pseudomonadota</taxon>
        <taxon>Gammaproteobacteria</taxon>
        <taxon>Nevskiales</taxon>
        <taxon>Nevskiaceae</taxon>
        <taxon>Solimonas</taxon>
    </lineage>
</organism>
<dbReference type="GO" id="GO:0006355">
    <property type="term" value="P:regulation of DNA-templated transcription"/>
    <property type="evidence" value="ECO:0007669"/>
    <property type="project" value="UniProtKB-UniRule"/>
</dbReference>
<dbReference type="InterPro" id="IPR000119">
    <property type="entry name" value="Hist_DNA-bd"/>
</dbReference>
<dbReference type="NCBIfam" id="NF001222">
    <property type="entry name" value="PRK00199.1"/>
    <property type="match status" value="1"/>
</dbReference>
<dbReference type="EMBL" id="JAAMOW010000008">
    <property type="protein sequence ID" value="NGY06193.1"/>
    <property type="molecule type" value="Genomic_DNA"/>
</dbReference>
<dbReference type="SUPFAM" id="SSF47729">
    <property type="entry name" value="IHF-like DNA-binding proteins"/>
    <property type="match status" value="1"/>
</dbReference>
<comment type="subunit">
    <text evidence="8 10">Heterodimer of an alpha and a beta chain.</text>
</comment>
<comment type="caution">
    <text evidence="12">The sequence shown here is derived from an EMBL/GenBank/DDBJ whole genome shotgun (WGS) entry which is preliminary data.</text>
</comment>
<keyword evidence="5 8" id="KW-0238">DNA-binding</keyword>
<dbReference type="HAMAP" id="MF_00381">
    <property type="entry name" value="IHF_beta"/>
    <property type="match status" value="1"/>
</dbReference>
<evidence type="ECO:0000256" key="11">
    <source>
        <dbReference type="SAM" id="MobiDB-lite"/>
    </source>
</evidence>
<protein>
    <recommendedName>
        <fullName evidence="2 8">Integration host factor subunit beta</fullName>
        <shortName evidence="8">IHF-beta</shortName>
    </recommendedName>
</protein>
<dbReference type="NCBIfam" id="TIGR00988">
    <property type="entry name" value="hip"/>
    <property type="match status" value="1"/>
</dbReference>
<proteinExistence type="inferred from homology"/>
<evidence type="ECO:0000256" key="3">
    <source>
        <dbReference type="ARBA" id="ARBA00022845"/>
    </source>
</evidence>
<dbReference type="PANTHER" id="PTHR33175">
    <property type="entry name" value="DNA-BINDING PROTEIN HU"/>
    <property type="match status" value="1"/>
</dbReference>
<dbReference type="PROSITE" id="PS00045">
    <property type="entry name" value="HISTONE_LIKE"/>
    <property type="match status" value="1"/>
</dbReference>
<dbReference type="Gene3D" id="4.10.520.10">
    <property type="entry name" value="IHF-like DNA-binding proteins"/>
    <property type="match status" value="1"/>
</dbReference>
<dbReference type="CDD" id="cd13836">
    <property type="entry name" value="IHF_B"/>
    <property type="match status" value="1"/>
</dbReference>
<dbReference type="Proteomes" id="UP000472676">
    <property type="component" value="Unassembled WGS sequence"/>
</dbReference>
<dbReference type="InterPro" id="IPR020816">
    <property type="entry name" value="Histone-like_DNA-bd_CS"/>
</dbReference>
<keyword evidence="13" id="KW-1185">Reference proteome</keyword>